<evidence type="ECO:0000259" key="1">
    <source>
        <dbReference type="SMART" id="SM01235"/>
    </source>
</evidence>
<reference evidence="2 3" key="1">
    <citation type="submission" date="2019-03" db="EMBL/GenBank/DDBJ databases">
        <title>Genomic Encyclopedia of Type Strains, Phase III (KMG-III): the genomes of soil and plant-associated and newly described type strains.</title>
        <authorList>
            <person name="Whitman W."/>
        </authorList>
    </citation>
    <scope>NUCLEOTIDE SEQUENCE [LARGE SCALE GENOMIC DNA]</scope>
    <source>
        <strain evidence="2 3">CECT 8446</strain>
    </source>
</reference>
<comment type="caution">
    <text evidence="2">The sequence shown here is derived from an EMBL/GenBank/DDBJ whole genome shotgun (WGS) entry which is preliminary data.</text>
</comment>
<dbReference type="EMBL" id="SNYF01000007">
    <property type="protein sequence ID" value="TDQ16437.1"/>
    <property type="molecule type" value="Genomic_DNA"/>
</dbReference>
<evidence type="ECO:0000313" key="2">
    <source>
        <dbReference type="EMBL" id="TDQ16437.1"/>
    </source>
</evidence>
<dbReference type="RefSeq" id="WP_133556378.1">
    <property type="nucleotide sequence ID" value="NZ_SNYF01000007.1"/>
</dbReference>
<keyword evidence="3" id="KW-1185">Reference proteome</keyword>
<protein>
    <submittedName>
        <fullName evidence="2">Heme-binding protein</fullName>
    </submittedName>
</protein>
<name>A0A4R6T443_9BACT</name>
<feature type="domain" description="Haem-binding" evidence="1">
    <location>
        <begin position="10"/>
        <end position="146"/>
    </location>
</feature>
<proteinExistence type="predicted"/>
<evidence type="ECO:0000313" key="3">
    <source>
        <dbReference type="Proteomes" id="UP000294535"/>
    </source>
</evidence>
<dbReference type="InterPro" id="IPR025992">
    <property type="entry name" value="Haem-bd"/>
</dbReference>
<dbReference type="OrthoDB" id="196738at2"/>
<dbReference type="Pfam" id="PF14376">
    <property type="entry name" value="Haem_bd"/>
    <property type="match status" value="1"/>
</dbReference>
<organism evidence="2 3">
    <name type="scientific">Algoriphagus boseongensis</name>
    <dbReference type="NCBI Taxonomy" id="1442587"/>
    <lineage>
        <taxon>Bacteria</taxon>
        <taxon>Pseudomonadati</taxon>
        <taxon>Bacteroidota</taxon>
        <taxon>Cytophagia</taxon>
        <taxon>Cytophagales</taxon>
        <taxon>Cyclobacteriaceae</taxon>
        <taxon>Algoriphagus</taxon>
    </lineage>
</organism>
<gene>
    <name evidence="2" type="ORF">DFQ04_2555</name>
</gene>
<dbReference type="Proteomes" id="UP000294535">
    <property type="component" value="Unassembled WGS sequence"/>
</dbReference>
<sequence>MIKKITIGLVALLVLIQFIPVEKNESNDNEFDVSKSYNVPDNVSMILKGACNDCHTNLTRYPWYSNIQPVKFFLADHVNDGKRHLNFSSFTNLPLAVQNHKFEEVIEMVEEKEMPLESYTYFGLHPEANLTDQERQVLIDWAKEQMAMLAATYPADSLVMKRRTPPPTQ</sequence>
<dbReference type="SMART" id="SM01235">
    <property type="entry name" value="Haem_bd"/>
    <property type="match status" value="1"/>
</dbReference>
<dbReference type="AlphaFoldDB" id="A0A4R6T443"/>
<accession>A0A4R6T443</accession>